<dbReference type="KEGG" id="vg:36843456"/>
<reference evidence="1" key="1">
    <citation type="journal article" date="2018" name="Nat. Commun.">
        <title>Diversity and evolution of the emerging Pandoraviridae family.</title>
        <authorList>
            <person name="Legendre M."/>
            <person name="Fabre E."/>
            <person name="Poirot O."/>
            <person name="Jeudy S."/>
            <person name="Lartigue A."/>
            <person name="Alempic J.M."/>
            <person name="Beucher L."/>
            <person name="Philippe N."/>
            <person name="Bertaux L."/>
            <person name="Christo-Foroux E."/>
            <person name="Labadie K."/>
            <person name="Coute Y."/>
            <person name="Abergel C."/>
            <person name="Claverie J.M."/>
        </authorList>
    </citation>
    <scope>NUCLEOTIDE SEQUENCE [LARGE SCALE GENOMIC DNA]</scope>
    <source>
        <strain evidence="1">Quercus</strain>
    </source>
</reference>
<dbReference type="EMBL" id="MG011689">
    <property type="protein sequence ID" value="AVK74770.1"/>
    <property type="molecule type" value="Genomic_DNA"/>
</dbReference>
<sequence>MSGAETVLAVFALGSAAGAAASVYSAATLWRAQTGLSRAVLAGTTGKITDRAASSAARVLYIDALRPARPRRDRSFRRPVVVASDGGDANGGAHFVRHLAVLHGGGGATDAPLVIDAFDADVDARLRSASRPLWRGGLAQALDRCGLADGSNGSIAIDDGNLYQVSEAPLEVPYCVATVPLDARRQVSAGVNATDPTPHTLPSLPSGQHSGLAFTREAAANAVSRMLAHDALRRARMMSSDCALGAVATCALWGLLVSF</sequence>
<dbReference type="GeneID" id="36843456"/>
<dbReference type="RefSeq" id="YP_009483039.1">
    <property type="nucleotide sequence ID" value="NC_037667.1"/>
</dbReference>
<dbReference type="Proteomes" id="UP000248852">
    <property type="component" value="Segment"/>
</dbReference>
<proteinExistence type="predicted"/>
<gene>
    <name evidence="1" type="ORF">pqer_cds_348</name>
</gene>
<protein>
    <submittedName>
        <fullName evidence="1">Uncharacterized protein</fullName>
    </submittedName>
</protein>
<accession>A0A2U7U8L8</accession>
<evidence type="ECO:0000313" key="1">
    <source>
        <dbReference type="EMBL" id="AVK74770.1"/>
    </source>
</evidence>
<name>A0A2U7U8L8_9VIRU</name>
<organism evidence="1">
    <name type="scientific">Pandoravirus quercus</name>
    <dbReference type="NCBI Taxonomy" id="2107709"/>
    <lineage>
        <taxon>Viruses</taxon>
        <taxon>Pandoravirus</taxon>
    </lineage>
</organism>